<dbReference type="InterPro" id="IPR050476">
    <property type="entry name" value="Insect_CytP450_Detox"/>
</dbReference>
<keyword evidence="11 14" id="KW-0503">Monooxygenase</keyword>
<dbReference type="PRINTS" id="PR00385">
    <property type="entry name" value="P450"/>
</dbReference>
<evidence type="ECO:0000256" key="9">
    <source>
        <dbReference type="ARBA" id="ARBA00023002"/>
    </source>
</evidence>
<dbReference type="GO" id="GO:0005506">
    <property type="term" value="F:iron ion binding"/>
    <property type="evidence" value="ECO:0007669"/>
    <property type="project" value="InterPro"/>
</dbReference>
<dbReference type="PANTHER" id="PTHR24292:SF54">
    <property type="entry name" value="CYP9F3-RELATED"/>
    <property type="match status" value="1"/>
</dbReference>
<protein>
    <recommendedName>
        <fullName evidence="18">Cytochrome P450</fullName>
    </recommendedName>
</protein>
<comment type="subcellular location">
    <subcellularLocation>
        <location evidence="3">Endoplasmic reticulum membrane</location>
        <topology evidence="3">Peripheral membrane protein</topology>
    </subcellularLocation>
    <subcellularLocation>
        <location evidence="2">Microsome membrane</location>
        <topology evidence="2">Peripheral membrane protein</topology>
    </subcellularLocation>
</comment>
<evidence type="ECO:0000256" key="10">
    <source>
        <dbReference type="ARBA" id="ARBA00023004"/>
    </source>
</evidence>
<comment type="similarity">
    <text evidence="4 14">Belongs to the cytochrome P450 family.</text>
</comment>
<gene>
    <name evidence="16" type="ORF">NEZAVI_LOCUS2372</name>
</gene>
<keyword evidence="15" id="KW-1133">Transmembrane helix</keyword>
<evidence type="ECO:0000256" key="11">
    <source>
        <dbReference type="ARBA" id="ARBA00023033"/>
    </source>
</evidence>
<keyword evidence="8" id="KW-0492">Microsome</keyword>
<evidence type="ECO:0000256" key="13">
    <source>
        <dbReference type="PIRSR" id="PIRSR602401-1"/>
    </source>
</evidence>
<dbReference type="Pfam" id="PF00067">
    <property type="entry name" value="p450"/>
    <property type="match status" value="1"/>
</dbReference>
<keyword evidence="10 13" id="KW-0408">Iron</keyword>
<keyword evidence="7" id="KW-0256">Endoplasmic reticulum</keyword>
<organism evidence="16 17">
    <name type="scientific">Nezara viridula</name>
    <name type="common">Southern green stink bug</name>
    <name type="synonym">Cimex viridulus</name>
    <dbReference type="NCBI Taxonomy" id="85310"/>
    <lineage>
        <taxon>Eukaryota</taxon>
        <taxon>Metazoa</taxon>
        <taxon>Ecdysozoa</taxon>
        <taxon>Arthropoda</taxon>
        <taxon>Hexapoda</taxon>
        <taxon>Insecta</taxon>
        <taxon>Pterygota</taxon>
        <taxon>Neoptera</taxon>
        <taxon>Paraneoptera</taxon>
        <taxon>Hemiptera</taxon>
        <taxon>Heteroptera</taxon>
        <taxon>Panheteroptera</taxon>
        <taxon>Pentatomomorpha</taxon>
        <taxon>Pentatomoidea</taxon>
        <taxon>Pentatomidae</taxon>
        <taxon>Pentatominae</taxon>
        <taxon>Nezara</taxon>
    </lineage>
</organism>
<dbReference type="InterPro" id="IPR036396">
    <property type="entry name" value="Cyt_P450_sf"/>
</dbReference>
<evidence type="ECO:0000256" key="14">
    <source>
        <dbReference type="RuleBase" id="RU000461"/>
    </source>
</evidence>
<dbReference type="SUPFAM" id="SSF48264">
    <property type="entry name" value="Cytochrome P450"/>
    <property type="match status" value="1"/>
</dbReference>
<dbReference type="InterPro" id="IPR001128">
    <property type="entry name" value="Cyt_P450"/>
</dbReference>
<keyword evidence="9 14" id="KW-0560">Oxidoreductase</keyword>
<dbReference type="AlphaFoldDB" id="A0A9P0GXE0"/>
<dbReference type="InterPro" id="IPR017972">
    <property type="entry name" value="Cyt_P450_CS"/>
</dbReference>
<evidence type="ECO:0000256" key="3">
    <source>
        <dbReference type="ARBA" id="ARBA00004406"/>
    </source>
</evidence>
<evidence type="ECO:0000313" key="17">
    <source>
        <dbReference type="Proteomes" id="UP001152798"/>
    </source>
</evidence>
<evidence type="ECO:0000256" key="7">
    <source>
        <dbReference type="ARBA" id="ARBA00022824"/>
    </source>
</evidence>
<dbReference type="PANTHER" id="PTHR24292">
    <property type="entry name" value="CYTOCHROME P450"/>
    <property type="match status" value="1"/>
</dbReference>
<evidence type="ECO:0000256" key="8">
    <source>
        <dbReference type="ARBA" id="ARBA00022848"/>
    </source>
</evidence>
<evidence type="ECO:0000256" key="1">
    <source>
        <dbReference type="ARBA" id="ARBA00001971"/>
    </source>
</evidence>
<dbReference type="GO" id="GO:0016705">
    <property type="term" value="F:oxidoreductase activity, acting on paired donors, with incorporation or reduction of molecular oxygen"/>
    <property type="evidence" value="ECO:0007669"/>
    <property type="project" value="InterPro"/>
</dbReference>
<dbReference type="OrthoDB" id="2789670at2759"/>
<accession>A0A9P0GXE0</accession>
<evidence type="ECO:0000256" key="5">
    <source>
        <dbReference type="ARBA" id="ARBA00022617"/>
    </source>
</evidence>
<keyword evidence="15" id="KW-0812">Transmembrane</keyword>
<keyword evidence="17" id="KW-1185">Reference proteome</keyword>
<comment type="cofactor">
    <cofactor evidence="1 13">
        <name>heme</name>
        <dbReference type="ChEBI" id="CHEBI:30413"/>
    </cofactor>
</comment>
<dbReference type="GO" id="GO:0004497">
    <property type="term" value="F:monooxygenase activity"/>
    <property type="evidence" value="ECO:0007669"/>
    <property type="project" value="UniProtKB-KW"/>
</dbReference>
<feature type="binding site" description="axial binding residue" evidence="13">
    <location>
        <position position="477"/>
    </location>
    <ligand>
        <name>heme</name>
        <dbReference type="ChEBI" id="CHEBI:30413"/>
    </ligand>
    <ligandPart>
        <name>Fe</name>
        <dbReference type="ChEBI" id="CHEBI:18248"/>
    </ligandPart>
</feature>
<evidence type="ECO:0000256" key="6">
    <source>
        <dbReference type="ARBA" id="ARBA00022723"/>
    </source>
</evidence>
<dbReference type="PRINTS" id="PR00463">
    <property type="entry name" value="EP450I"/>
</dbReference>
<evidence type="ECO:0000256" key="15">
    <source>
        <dbReference type="SAM" id="Phobius"/>
    </source>
</evidence>
<sequence>MIRLFDNWLYLNTLFFIQLFSLKQVHTFNEMFAIIISLVVIAAVVYYRRYRSFYSHWDKRGIPAIPGSVPWGSYSSRSHMRQYQGFSLDKFYYKMTNHPYFGFYDMRSPILIAKDPEVIRLILTKEFSHFIDRTYTGLPKTDPLLHYQLFSLSGNKWRALRTKLTPTFTSGRMKAMFPLFLDCAQGLNSLLWSRVGSIVDVKDAVARFTTDVICSCAFGLQTNTVVEPNHPLRKAAADFLAFGDSLYLKFRLLLTLLSPFRIPFNRFTPKSVEDYIMKLISDTVEYREKNKITRNDFLELLIQLKNKGSLKDERKEEVEENFEINLDVMAAQSFLFFFAGYETSSSVQTFCLYELALNQDIQQKLRNEIQEVIKIHGEVTYQAVNDMKYLHMVVSETMRKYPTLPALMRRCVIPFTMPDGGKIQKGDQIFIPIWSLQHDPQYFPDPEKFDPERFSQENERNIIPYTYLPFGGGPRMCIGNRFGLLQTKVGLITVIRNFQVLPCDKTSIPLKLVKNSNNITACEGPIILKLIPTAPEN</sequence>
<dbReference type="Gene3D" id="1.10.630.10">
    <property type="entry name" value="Cytochrome P450"/>
    <property type="match status" value="1"/>
</dbReference>
<keyword evidence="5 13" id="KW-0349">Heme</keyword>
<dbReference type="EMBL" id="OV725077">
    <property type="protein sequence ID" value="CAH1391334.1"/>
    <property type="molecule type" value="Genomic_DNA"/>
</dbReference>
<evidence type="ECO:0000256" key="4">
    <source>
        <dbReference type="ARBA" id="ARBA00010617"/>
    </source>
</evidence>
<dbReference type="PROSITE" id="PS00086">
    <property type="entry name" value="CYTOCHROME_P450"/>
    <property type="match status" value="1"/>
</dbReference>
<dbReference type="GO" id="GO:0005789">
    <property type="term" value="C:endoplasmic reticulum membrane"/>
    <property type="evidence" value="ECO:0007669"/>
    <property type="project" value="UniProtKB-SubCell"/>
</dbReference>
<dbReference type="GO" id="GO:0020037">
    <property type="term" value="F:heme binding"/>
    <property type="evidence" value="ECO:0007669"/>
    <property type="project" value="InterPro"/>
</dbReference>
<dbReference type="FunFam" id="1.10.630.10:FF:000042">
    <property type="entry name" value="Cytochrome P450"/>
    <property type="match status" value="1"/>
</dbReference>
<feature type="transmembrane region" description="Helical" evidence="15">
    <location>
        <begin position="31"/>
        <end position="50"/>
    </location>
</feature>
<evidence type="ECO:0000256" key="12">
    <source>
        <dbReference type="ARBA" id="ARBA00023136"/>
    </source>
</evidence>
<keyword evidence="6 13" id="KW-0479">Metal-binding</keyword>
<keyword evidence="12 15" id="KW-0472">Membrane</keyword>
<name>A0A9P0GXE0_NEZVI</name>
<reference evidence="16" key="1">
    <citation type="submission" date="2022-01" db="EMBL/GenBank/DDBJ databases">
        <authorList>
            <person name="King R."/>
        </authorList>
    </citation>
    <scope>NUCLEOTIDE SEQUENCE</scope>
</reference>
<dbReference type="InterPro" id="IPR002401">
    <property type="entry name" value="Cyt_P450_E_grp-I"/>
</dbReference>
<dbReference type="Proteomes" id="UP001152798">
    <property type="component" value="Chromosome 1"/>
</dbReference>
<evidence type="ECO:0000256" key="2">
    <source>
        <dbReference type="ARBA" id="ARBA00004174"/>
    </source>
</evidence>
<evidence type="ECO:0008006" key="18">
    <source>
        <dbReference type="Google" id="ProtNLM"/>
    </source>
</evidence>
<proteinExistence type="inferred from homology"/>
<dbReference type="CDD" id="cd11056">
    <property type="entry name" value="CYP6-like"/>
    <property type="match status" value="1"/>
</dbReference>
<evidence type="ECO:0000313" key="16">
    <source>
        <dbReference type="EMBL" id="CAH1391334.1"/>
    </source>
</evidence>